<gene>
    <name evidence="1" type="ORF">HNP82_003564</name>
</gene>
<organism evidence="1 2">
    <name type="scientific">Catenibacillus scindens</name>
    <dbReference type="NCBI Taxonomy" id="673271"/>
    <lineage>
        <taxon>Bacteria</taxon>
        <taxon>Bacillati</taxon>
        <taxon>Bacillota</taxon>
        <taxon>Clostridia</taxon>
        <taxon>Lachnospirales</taxon>
        <taxon>Lachnospiraceae</taxon>
        <taxon>Catenibacillus</taxon>
    </lineage>
</organism>
<comment type="caution">
    <text evidence="1">The sequence shown here is derived from an EMBL/GenBank/DDBJ whole genome shotgun (WGS) entry which is preliminary data.</text>
</comment>
<proteinExistence type="predicted"/>
<dbReference type="RefSeq" id="WP_183776801.1">
    <property type="nucleotide sequence ID" value="NZ_JACHFW010000038.1"/>
</dbReference>
<accession>A0A7W8M784</accession>
<dbReference type="AlphaFoldDB" id="A0A7W8M784"/>
<evidence type="ECO:0000313" key="2">
    <source>
        <dbReference type="Proteomes" id="UP000543642"/>
    </source>
</evidence>
<keyword evidence="2" id="KW-1185">Reference proteome</keyword>
<dbReference type="EMBL" id="JACHFW010000038">
    <property type="protein sequence ID" value="MBB5266407.1"/>
    <property type="molecule type" value="Genomic_DNA"/>
</dbReference>
<sequence length="521" mass="53848">MKKPFPAALAHPCHGEELFLLKKRRKRMKRRLLSIFCALCLCLTLLPTAALADGLETGTPTLLNGEGETDYATPSEEDGWTQLSDGTWFLVAKKTYDQPLRSENPIVIDSNATLTAPSITVDGMVDVSGSAYLICSGELSAKELQVSSVVTVGTLSCSKVTVSGIATVTTKWNCSGKVTVNKNSTLNLPAGTEPDWGNFSGAGTVQIGDMAYDTAGNEQGTAMLTLTSGASASGEGYTWDRDTCTLTLDGFARTYDTEAEGGIGIQAEGRAITLVLKGENVMNGLSVEEYAMGIYCVGSSLTLKGTGSLDCEGSAGALMISGGSLALAEGYSLNEEADIFNETSGAVGMVIEAGTDETGPIPATSFTIQSEQSGDGTGSYSAEVKGTYQPGGSGAVVYSVDIAWTDMNFTYTGTGEGTWNPETHQYEGGTEASWTDSNASVTVINHSNAAVTVTASFEALPGYETTSMTFGNNGATVATAEGTEFAKAPSATITITPTGSLAQTANGGKIGTITVSIAAAE</sequence>
<dbReference type="Proteomes" id="UP000543642">
    <property type="component" value="Unassembled WGS sequence"/>
</dbReference>
<protein>
    <submittedName>
        <fullName evidence="1">Uncharacterized protein</fullName>
    </submittedName>
</protein>
<name>A0A7W8M784_9FIRM</name>
<reference evidence="1 2" key="1">
    <citation type="submission" date="2020-08" db="EMBL/GenBank/DDBJ databases">
        <title>Genomic Encyclopedia of Type Strains, Phase IV (KMG-IV): sequencing the most valuable type-strain genomes for metagenomic binning, comparative biology and taxonomic classification.</title>
        <authorList>
            <person name="Goeker M."/>
        </authorList>
    </citation>
    <scope>NUCLEOTIDE SEQUENCE [LARGE SCALE GENOMIC DNA]</scope>
    <source>
        <strain evidence="1 2">DSM 106146</strain>
    </source>
</reference>
<evidence type="ECO:0000313" key="1">
    <source>
        <dbReference type="EMBL" id="MBB5266407.1"/>
    </source>
</evidence>